<protein>
    <submittedName>
        <fullName evidence="5">Unannotated protein</fullName>
    </submittedName>
</protein>
<dbReference type="InterPro" id="IPR037118">
    <property type="entry name" value="Val-tRNA_synth_C_sf"/>
</dbReference>
<dbReference type="NCBIfam" id="NF000355">
    <property type="entry name" value="ribo_prot_ABC_F"/>
    <property type="match status" value="1"/>
</dbReference>
<evidence type="ECO:0000259" key="4">
    <source>
        <dbReference type="PROSITE" id="PS50893"/>
    </source>
</evidence>
<keyword evidence="1" id="KW-0547">Nucleotide-binding</keyword>
<evidence type="ECO:0000256" key="3">
    <source>
        <dbReference type="SAM" id="MobiDB-lite"/>
    </source>
</evidence>
<evidence type="ECO:0000256" key="1">
    <source>
        <dbReference type="ARBA" id="ARBA00022741"/>
    </source>
</evidence>
<dbReference type="FunFam" id="3.40.50.300:FF:000011">
    <property type="entry name" value="Putative ABC transporter ATP-binding component"/>
    <property type="match status" value="1"/>
</dbReference>
<dbReference type="CDD" id="cd03221">
    <property type="entry name" value="ABCF_EF-3"/>
    <property type="match status" value="2"/>
</dbReference>
<dbReference type="Gene3D" id="1.10.287.380">
    <property type="entry name" value="Valyl-tRNA synthetase, C-terminal domain"/>
    <property type="match status" value="1"/>
</dbReference>
<dbReference type="InterPro" id="IPR032781">
    <property type="entry name" value="ABC_tran_Xtn"/>
</dbReference>
<feature type="compositionally biased region" description="Gly residues" evidence="3">
    <location>
        <begin position="578"/>
        <end position="598"/>
    </location>
</feature>
<accession>A0A6J7J1N8</accession>
<evidence type="ECO:0000256" key="2">
    <source>
        <dbReference type="ARBA" id="ARBA00022840"/>
    </source>
</evidence>
<dbReference type="EMBL" id="CAFBMK010000208">
    <property type="protein sequence ID" value="CAB4937016.1"/>
    <property type="molecule type" value="Genomic_DNA"/>
</dbReference>
<dbReference type="SUPFAM" id="SSF52540">
    <property type="entry name" value="P-loop containing nucleoside triphosphate hydrolases"/>
    <property type="match status" value="2"/>
</dbReference>
<dbReference type="AlphaFoldDB" id="A0A6J7J1N8"/>
<sequence length="692" mass="74741">MAVLIASDLKKDINGNPLWKGLSFKLERKTRMTLSGRNGAGKTTLLRILAGQAKHDGGDLTFEKGARVILHDQRPPREQGITLREYVTSGRQDLVDLEITLRALEQKMADGDMDVFDKYARAQTELESLGGYRWRDEAADTVRGLGFTDEDLDRNLETFSGGQLTRASLARALSAKPDLLLLDEPTNHLDLESLEWLEKTLVQYESAMVLVAHDRWFLEAVGTSVLEIEAGRAKFFPGTWHAWRREQAAREIALGKSIAKQEAQIARMEDFVRRFSAKATKAKQAQSRVKALDKIEKISRDPTDTRTMGFNFKKAERAGAVIYELEHGRIEVPPPTIVKDVNTNHTKMVSDPHARVLLDDAELWLERGEHVCLVGPNGVGKTTLIETLAGRRPLASGVIRTGHNVKVGYLSQHGEEMHHGGARTIIEACIKATGLKPGEARALLGKFLFTGADAEKELDGLSGGEHKRLGLAILVASGANVLILDEPTNHLDIESREALEDALSQYDGSMIMISHDRALLEVVGTRTVAVEDGELHSYLGGWQEYVEVREDRLAAARSAKDAGKKADAVARGVAAGNGANGNGGGKAAAKAGGSGGGARAASAGGSSAGGGTATATKAPPAGPPMSKNRRREIEKAEARIEQAEVALSQLEEELAAPGAWATPESTEKNTARHEAAKAKVADLYDALERLSA</sequence>
<dbReference type="Pfam" id="PF00005">
    <property type="entry name" value="ABC_tran"/>
    <property type="match status" value="2"/>
</dbReference>
<proteinExistence type="predicted"/>
<feature type="domain" description="ABC transporter" evidence="4">
    <location>
        <begin position="338"/>
        <end position="557"/>
    </location>
</feature>
<dbReference type="PANTHER" id="PTHR42855">
    <property type="entry name" value="ABC TRANSPORTER ATP-BINDING SUBUNIT"/>
    <property type="match status" value="1"/>
</dbReference>
<feature type="region of interest" description="Disordered" evidence="3">
    <location>
        <begin position="655"/>
        <end position="674"/>
    </location>
</feature>
<name>A0A6J7J1N8_9ZZZZ</name>
<dbReference type="Pfam" id="PF12848">
    <property type="entry name" value="ABC_tran_Xtn"/>
    <property type="match status" value="1"/>
</dbReference>
<dbReference type="PROSITE" id="PS00211">
    <property type="entry name" value="ABC_TRANSPORTER_1"/>
    <property type="match status" value="1"/>
</dbReference>
<feature type="domain" description="ABC transporter" evidence="4">
    <location>
        <begin position="4"/>
        <end position="255"/>
    </location>
</feature>
<gene>
    <name evidence="5" type="ORF">UFOPK3564_02704</name>
</gene>
<dbReference type="InterPro" id="IPR003439">
    <property type="entry name" value="ABC_transporter-like_ATP-bd"/>
</dbReference>
<dbReference type="GO" id="GO:0016887">
    <property type="term" value="F:ATP hydrolysis activity"/>
    <property type="evidence" value="ECO:0007669"/>
    <property type="project" value="InterPro"/>
</dbReference>
<dbReference type="PROSITE" id="PS50893">
    <property type="entry name" value="ABC_TRANSPORTER_2"/>
    <property type="match status" value="2"/>
</dbReference>
<dbReference type="InterPro" id="IPR003593">
    <property type="entry name" value="AAA+_ATPase"/>
</dbReference>
<dbReference type="SMART" id="SM00382">
    <property type="entry name" value="AAA"/>
    <property type="match status" value="2"/>
</dbReference>
<organism evidence="5">
    <name type="scientific">freshwater metagenome</name>
    <dbReference type="NCBI Taxonomy" id="449393"/>
    <lineage>
        <taxon>unclassified sequences</taxon>
        <taxon>metagenomes</taxon>
        <taxon>ecological metagenomes</taxon>
    </lineage>
</organism>
<feature type="compositionally biased region" description="Basic and acidic residues" evidence="3">
    <location>
        <begin position="665"/>
        <end position="674"/>
    </location>
</feature>
<feature type="region of interest" description="Disordered" evidence="3">
    <location>
        <begin position="575"/>
        <end position="637"/>
    </location>
</feature>
<dbReference type="Gene3D" id="3.40.50.300">
    <property type="entry name" value="P-loop containing nucleotide triphosphate hydrolases"/>
    <property type="match status" value="2"/>
</dbReference>
<dbReference type="PANTHER" id="PTHR42855:SF2">
    <property type="entry name" value="DRUG RESISTANCE ABC TRANSPORTER,ATP-BINDING PROTEIN"/>
    <property type="match status" value="1"/>
</dbReference>
<dbReference type="GO" id="GO:0005524">
    <property type="term" value="F:ATP binding"/>
    <property type="evidence" value="ECO:0007669"/>
    <property type="project" value="UniProtKB-KW"/>
</dbReference>
<dbReference type="InterPro" id="IPR051309">
    <property type="entry name" value="ABCF_ATPase"/>
</dbReference>
<dbReference type="GO" id="GO:0003677">
    <property type="term" value="F:DNA binding"/>
    <property type="evidence" value="ECO:0007669"/>
    <property type="project" value="InterPro"/>
</dbReference>
<dbReference type="InterPro" id="IPR027417">
    <property type="entry name" value="P-loop_NTPase"/>
</dbReference>
<reference evidence="5" key="1">
    <citation type="submission" date="2020-05" db="EMBL/GenBank/DDBJ databases">
        <authorList>
            <person name="Chiriac C."/>
            <person name="Salcher M."/>
            <person name="Ghai R."/>
            <person name="Kavagutti S V."/>
        </authorList>
    </citation>
    <scope>NUCLEOTIDE SEQUENCE</scope>
</reference>
<keyword evidence="2" id="KW-0067">ATP-binding</keyword>
<evidence type="ECO:0000313" key="5">
    <source>
        <dbReference type="EMBL" id="CAB4937016.1"/>
    </source>
</evidence>
<dbReference type="InterPro" id="IPR017871">
    <property type="entry name" value="ABC_transporter-like_CS"/>
</dbReference>